<accession>A0A379PNB3</accession>
<name>A0A379PNB3_ECTME</name>
<evidence type="ECO:0000313" key="1">
    <source>
        <dbReference type="EMBL" id="SUE95856.1"/>
    </source>
</evidence>
<organism evidence="1 2">
    <name type="scientific">Ectopseudomonas mendocina</name>
    <name type="common">Pseudomonas mendocina</name>
    <dbReference type="NCBI Taxonomy" id="300"/>
    <lineage>
        <taxon>Bacteria</taxon>
        <taxon>Pseudomonadati</taxon>
        <taxon>Pseudomonadota</taxon>
        <taxon>Gammaproteobacteria</taxon>
        <taxon>Pseudomonadales</taxon>
        <taxon>Pseudomonadaceae</taxon>
        <taxon>Ectopseudomonas</taxon>
    </lineage>
</organism>
<evidence type="ECO:0000313" key="2">
    <source>
        <dbReference type="Proteomes" id="UP000254260"/>
    </source>
</evidence>
<dbReference type="EMBL" id="UGUU01000002">
    <property type="protein sequence ID" value="SUE95856.1"/>
    <property type="molecule type" value="Genomic_DNA"/>
</dbReference>
<gene>
    <name evidence="1" type="ORF">NCTC10899_05097</name>
</gene>
<proteinExistence type="predicted"/>
<protein>
    <submittedName>
        <fullName evidence="1">Uncharacterized protein</fullName>
    </submittedName>
</protein>
<reference evidence="1 2" key="1">
    <citation type="submission" date="2018-06" db="EMBL/GenBank/DDBJ databases">
        <authorList>
            <consortium name="Pathogen Informatics"/>
            <person name="Doyle S."/>
        </authorList>
    </citation>
    <scope>NUCLEOTIDE SEQUENCE [LARGE SCALE GENOMIC DNA]</scope>
    <source>
        <strain evidence="1 2">NCTC10899</strain>
    </source>
</reference>
<dbReference type="Proteomes" id="UP000254260">
    <property type="component" value="Unassembled WGS sequence"/>
</dbReference>
<sequence length="264" mass="29486">MVSFGGYIDQSTFDFFVSLKSKISSSKVDRKGRDSLFELISDLSKHGFIREYASNLLIAYEEIGTSVSELPLEDARQLLEILDRAKEGYDEVYSWVIKNAMKLTSGDSVEINQVWIDDHDEEVSEATVRKLAKDKLLQDYRGKCLSIVDHPEGPEIGLSLIGRPTMDESTGKMVRNMVTYLFARDMATSKMVRGINVKRVDHVVNFVQSTEALLEALMTGAAVCRANGIEIFDGMESAEEPAREAGHSEIRVTEEAKYPIGLFG</sequence>
<dbReference type="AlphaFoldDB" id="A0A379PNB3"/>
<dbReference type="RefSeq" id="WP_115292715.1">
    <property type="nucleotide sequence ID" value="NZ_UGUU01000002.1"/>
</dbReference>